<dbReference type="InterPro" id="IPR002797">
    <property type="entry name" value="Polysacc_synth"/>
</dbReference>
<organism evidence="7 8">
    <name type="scientific">Niabella pedocola</name>
    <dbReference type="NCBI Taxonomy" id="1752077"/>
    <lineage>
        <taxon>Bacteria</taxon>
        <taxon>Pseudomonadati</taxon>
        <taxon>Bacteroidota</taxon>
        <taxon>Chitinophagia</taxon>
        <taxon>Chitinophagales</taxon>
        <taxon>Chitinophagaceae</taxon>
        <taxon>Niabella</taxon>
    </lineage>
</organism>
<dbReference type="PANTHER" id="PTHR30250">
    <property type="entry name" value="PST FAMILY PREDICTED COLANIC ACID TRANSPORTER"/>
    <property type="match status" value="1"/>
</dbReference>
<gene>
    <name evidence="7" type="ORF">LQ567_20550</name>
</gene>
<feature type="transmembrane region" description="Helical" evidence="6">
    <location>
        <begin position="43"/>
        <end position="63"/>
    </location>
</feature>
<feature type="transmembrane region" description="Helical" evidence="6">
    <location>
        <begin position="127"/>
        <end position="151"/>
    </location>
</feature>
<feature type="transmembrane region" description="Helical" evidence="6">
    <location>
        <begin position="265"/>
        <end position="284"/>
    </location>
</feature>
<feature type="transmembrane region" description="Helical" evidence="6">
    <location>
        <begin position="411"/>
        <end position="430"/>
    </location>
</feature>
<feature type="transmembrane region" description="Helical" evidence="6">
    <location>
        <begin position="230"/>
        <end position="250"/>
    </location>
</feature>
<dbReference type="RefSeq" id="WP_231007623.1">
    <property type="nucleotide sequence ID" value="NZ_JAJNEC010000006.1"/>
</dbReference>
<feature type="transmembrane region" description="Helical" evidence="6">
    <location>
        <begin position="84"/>
        <end position="107"/>
    </location>
</feature>
<keyword evidence="4 6" id="KW-1133">Transmembrane helix</keyword>
<evidence type="ECO:0000256" key="5">
    <source>
        <dbReference type="ARBA" id="ARBA00023136"/>
    </source>
</evidence>
<evidence type="ECO:0000256" key="6">
    <source>
        <dbReference type="SAM" id="Phobius"/>
    </source>
</evidence>
<keyword evidence="2" id="KW-1003">Cell membrane</keyword>
<dbReference type="PANTHER" id="PTHR30250:SF26">
    <property type="entry name" value="PSMA PROTEIN"/>
    <property type="match status" value="1"/>
</dbReference>
<feature type="transmembrane region" description="Helical" evidence="6">
    <location>
        <begin position="385"/>
        <end position="405"/>
    </location>
</feature>
<feature type="transmembrane region" description="Helical" evidence="6">
    <location>
        <begin position="163"/>
        <end position="180"/>
    </location>
</feature>
<comment type="caution">
    <text evidence="7">The sequence shown here is derived from an EMBL/GenBank/DDBJ whole genome shotgun (WGS) entry which is preliminary data.</text>
</comment>
<evidence type="ECO:0000256" key="2">
    <source>
        <dbReference type="ARBA" id="ARBA00022475"/>
    </source>
</evidence>
<accession>A0ABS8PVT5</accession>
<dbReference type="Proteomes" id="UP001199816">
    <property type="component" value="Unassembled WGS sequence"/>
</dbReference>
<reference evidence="7 8" key="1">
    <citation type="submission" date="2021-11" db="EMBL/GenBank/DDBJ databases">
        <title>Genomic of Niabella pedocola.</title>
        <authorList>
            <person name="Wu T."/>
        </authorList>
    </citation>
    <scope>NUCLEOTIDE SEQUENCE [LARGE SCALE GENOMIC DNA]</scope>
    <source>
        <strain evidence="7 8">JCM 31011</strain>
    </source>
</reference>
<evidence type="ECO:0000256" key="3">
    <source>
        <dbReference type="ARBA" id="ARBA00022692"/>
    </source>
</evidence>
<feature type="transmembrane region" description="Helical" evidence="6">
    <location>
        <begin position="442"/>
        <end position="461"/>
    </location>
</feature>
<evidence type="ECO:0000313" key="8">
    <source>
        <dbReference type="Proteomes" id="UP001199816"/>
    </source>
</evidence>
<feature type="transmembrane region" description="Helical" evidence="6">
    <location>
        <begin position="186"/>
        <end position="209"/>
    </location>
</feature>
<comment type="subcellular location">
    <subcellularLocation>
        <location evidence="1">Cell membrane</location>
        <topology evidence="1">Multi-pass membrane protein</topology>
    </subcellularLocation>
</comment>
<dbReference type="InterPro" id="IPR050833">
    <property type="entry name" value="Poly_Biosynth_Transport"/>
</dbReference>
<dbReference type="Pfam" id="PF01943">
    <property type="entry name" value="Polysacc_synt"/>
    <property type="match status" value="1"/>
</dbReference>
<evidence type="ECO:0000256" key="1">
    <source>
        <dbReference type="ARBA" id="ARBA00004651"/>
    </source>
</evidence>
<keyword evidence="3 6" id="KW-0812">Transmembrane</keyword>
<protein>
    <submittedName>
        <fullName evidence="7">Oligosaccharide flippase family protein</fullName>
    </submittedName>
</protein>
<proteinExistence type="predicted"/>
<feature type="transmembrane region" description="Helical" evidence="6">
    <location>
        <begin position="12"/>
        <end position="37"/>
    </location>
</feature>
<feature type="transmembrane region" description="Helical" evidence="6">
    <location>
        <begin position="314"/>
        <end position="338"/>
    </location>
</feature>
<feature type="transmembrane region" description="Helical" evidence="6">
    <location>
        <begin position="473"/>
        <end position="499"/>
    </location>
</feature>
<evidence type="ECO:0000256" key="4">
    <source>
        <dbReference type="ARBA" id="ARBA00022989"/>
    </source>
</evidence>
<name>A0ABS8PVT5_9BACT</name>
<feature type="transmembrane region" description="Helical" evidence="6">
    <location>
        <begin position="350"/>
        <end position="373"/>
    </location>
</feature>
<evidence type="ECO:0000313" key="7">
    <source>
        <dbReference type="EMBL" id="MCD2425188.1"/>
    </source>
</evidence>
<dbReference type="EMBL" id="JAJNEC010000006">
    <property type="protein sequence ID" value="MCD2425188.1"/>
    <property type="molecule type" value="Genomic_DNA"/>
</dbReference>
<keyword evidence="8" id="KW-1185">Reference proteome</keyword>
<keyword evidence="5 6" id="KW-0472">Membrane</keyword>
<sequence>MFKTLLGSTSYKIGLIFGCRIIAAAIGVFFLPIYIRYLGAESYGLVAFYSTISAALTLLVLGLSSSSTREFAVLRAKNARPERMASLLLSIEVLYWGIVMCLGVLIIMLSPFIAGHWVNTKELDSQVVLYCVMLMGGLFICQMPSSVYEGTLAGLQKQAQQELITLSTAIVKAVGVVFILKYVNSSIIAFFIWQAVITLLGTLILRIYAYRVISIKSVKKFFSRKMLLGIRRYSVGMTGIAVVTFFISGIDKVVVSKFLMLEVVGYYNIAFLLSNLLVMISAPIHKIALPKFNELEAKNKFDELRSLYYKYNRWVIVLVMPAGLALAVFAPDILFLWTKNGKIALVTAPILRVASLGAIMNSIASTFYSYTLAKGNTRFGLYQNLFSLLVILPLIFVLTIKYGAVGAASCTLIYNALLLSVSLPIFHSIYMKGEYIFWLKNILSVPVCVAIIVFVGGRYIQKLYYPDLNLIQLMGINLLLFTLYAFLITDTRTSLLLIYNKIIRHGKEMSRTGDS</sequence>